<sequence>MVKKILIVFLVGFALYSLFSTPADAASAVRSAFDATIEAFGQVGVFVSELA</sequence>
<keyword evidence="3" id="KW-1185">Reference proteome</keyword>
<dbReference type="AlphaFoldDB" id="A0A512HXF3"/>
<keyword evidence="1" id="KW-0732">Signal</keyword>
<reference evidence="2 3" key="1">
    <citation type="submission" date="2019-07" db="EMBL/GenBank/DDBJ databases">
        <title>Whole genome shotgun sequence of Aeromicrobium flavum NBRC 107625.</title>
        <authorList>
            <person name="Hosoyama A."/>
            <person name="Uohara A."/>
            <person name="Ohji S."/>
            <person name="Ichikawa N."/>
        </authorList>
    </citation>
    <scope>NUCLEOTIDE SEQUENCE [LARGE SCALE GENOMIC DNA]</scope>
    <source>
        <strain evidence="2 3">NBRC 107625</strain>
    </source>
</reference>
<organism evidence="2 3">
    <name type="scientific">Aeromicrobium flavum</name>
    <dbReference type="NCBI Taxonomy" id="416568"/>
    <lineage>
        <taxon>Bacteria</taxon>
        <taxon>Bacillati</taxon>
        <taxon>Actinomycetota</taxon>
        <taxon>Actinomycetes</taxon>
        <taxon>Propionibacteriales</taxon>
        <taxon>Nocardioidaceae</taxon>
        <taxon>Aeromicrobium</taxon>
    </lineage>
</organism>
<name>A0A512HXF3_9ACTN</name>
<evidence type="ECO:0000313" key="2">
    <source>
        <dbReference type="EMBL" id="GEO90129.1"/>
    </source>
</evidence>
<feature type="signal peptide" evidence="1">
    <location>
        <begin position="1"/>
        <end position="25"/>
    </location>
</feature>
<proteinExistence type="predicted"/>
<feature type="chain" id="PRO_5022126123" evidence="1">
    <location>
        <begin position="26"/>
        <end position="51"/>
    </location>
</feature>
<accession>A0A512HXF3</accession>
<dbReference type="EMBL" id="BJZQ01000014">
    <property type="protein sequence ID" value="GEO90129.1"/>
    <property type="molecule type" value="Genomic_DNA"/>
</dbReference>
<dbReference type="RefSeq" id="WP_186813940.1">
    <property type="nucleotide sequence ID" value="NZ_BAAAYQ010000005.1"/>
</dbReference>
<comment type="caution">
    <text evidence="2">The sequence shown here is derived from an EMBL/GenBank/DDBJ whole genome shotgun (WGS) entry which is preliminary data.</text>
</comment>
<protein>
    <submittedName>
        <fullName evidence="2">Uncharacterized protein</fullName>
    </submittedName>
</protein>
<dbReference type="Proteomes" id="UP000321769">
    <property type="component" value="Unassembled WGS sequence"/>
</dbReference>
<gene>
    <name evidence="2" type="ORF">AFL01nite_24560</name>
</gene>
<evidence type="ECO:0000256" key="1">
    <source>
        <dbReference type="SAM" id="SignalP"/>
    </source>
</evidence>
<evidence type="ECO:0000313" key="3">
    <source>
        <dbReference type="Proteomes" id="UP000321769"/>
    </source>
</evidence>